<keyword evidence="2" id="KW-1185">Reference proteome</keyword>
<gene>
    <name evidence="1" type="ORF">TST_1395</name>
</gene>
<dbReference type="Pfam" id="PF07963">
    <property type="entry name" value="N_methyl"/>
    <property type="match status" value="1"/>
</dbReference>
<dbReference type="RefSeq" id="WP_068550168.1">
    <property type="nucleotide sequence ID" value="NZ_AP013035.1"/>
</dbReference>
<name>A0A0S3QV23_THET7</name>
<dbReference type="InterPro" id="IPR012902">
    <property type="entry name" value="N_methyl_site"/>
</dbReference>
<proteinExistence type="predicted"/>
<dbReference type="KEGG" id="ttk:TST_1395"/>
<accession>A0A0S3QV23</accession>
<sequence length="111" mass="12759">MRNRGFTLLEVLIALAVFALAFAGTYNLLNQALFTEENTINRIELVLSSSIPIALYWDTEPEETLGWKDATEDLGVGKYKIVKTPIGFYNIKKVEWSFKKNENIIAYILYY</sequence>
<organism evidence="1 2">
    <name type="scientific">Thermosulfidibacter takaii (strain DSM 17441 / JCM 13301 / NBRC 103674 / ABI70S6)</name>
    <dbReference type="NCBI Taxonomy" id="1298851"/>
    <lineage>
        <taxon>Bacteria</taxon>
        <taxon>Pseudomonadati</taxon>
        <taxon>Thermosulfidibacterota</taxon>
        <taxon>Thermosulfidibacteria</taxon>
        <taxon>Thermosulfidibacterales</taxon>
        <taxon>Thermosulfidibacteraceae</taxon>
    </lineage>
</organism>
<evidence type="ECO:0000313" key="1">
    <source>
        <dbReference type="EMBL" id="BAT72182.1"/>
    </source>
</evidence>
<dbReference type="AlphaFoldDB" id="A0A0S3QV23"/>
<dbReference type="PROSITE" id="PS00409">
    <property type="entry name" value="PROKAR_NTER_METHYL"/>
    <property type="match status" value="1"/>
</dbReference>
<dbReference type="Proteomes" id="UP000063234">
    <property type="component" value="Chromosome"/>
</dbReference>
<protein>
    <submittedName>
        <fullName evidence="1">General secretion pathway protein J</fullName>
    </submittedName>
</protein>
<reference evidence="2" key="1">
    <citation type="journal article" date="2018" name="Science">
        <title>A primordial and reversible TCA cycle in a facultatively chemolithoautotrophic thermophile.</title>
        <authorList>
            <person name="Nunoura T."/>
            <person name="Chikaraishi Y."/>
            <person name="Izaki R."/>
            <person name="Suwa T."/>
            <person name="Sato T."/>
            <person name="Harada T."/>
            <person name="Mori K."/>
            <person name="Kato Y."/>
            <person name="Miyazaki M."/>
            <person name="Shimamura S."/>
            <person name="Yanagawa K."/>
            <person name="Shuto A."/>
            <person name="Ohkouchi N."/>
            <person name="Fujita N."/>
            <person name="Takaki Y."/>
            <person name="Atomi H."/>
            <person name="Takai K."/>
        </authorList>
    </citation>
    <scope>NUCLEOTIDE SEQUENCE [LARGE SCALE GENOMIC DNA]</scope>
    <source>
        <strain evidence="2">DSM 17441 / JCM 13301 / NBRC 103674 / ABI70S6</strain>
    </source>
</reference>
<dbReference type="NCBIfam" id="TIGR02532">
    <property type="entry name" value="IV_pilin_GFxxxE"/>
    <property type="match status" value="1"/>
</dbReference>
<dbReference type="EMBL" id="AP013035">
    <property type="protein sequence ID" value="BAT72182.1"/>
    <property type="molecule type" value="Genomic_DNA"/>
</dbReference>
<dbReference type="STRING" id="1298851.TST_1395"/>
<evidence type="ECO:0000313" key="2">
    <source>
        <dbReference type="Proteomes" id="UP000063234"/>
    </source>
</evidence>